<dbReference type="InterPro" id="IPR000719">
    <property type="entry name" value="Prot_kinase_dom"/>
</dbReference>
<dbReference type="Pfam" id="PF08276">
    <property type="entry name" value="PAN_2"/>
    <property type="match status" value="1"/>
</dbReference>
<dbReference type="SMART" id="SM00108">
    <property type="entry name" value="B_lectin"/>
    <property type="match status" value="1"/>
</dbReference>
<protein>
    <recommendedName>
        <fullName evidence="15">Receptor-like serine/threonine-protein kinase</fullName>
        <ecNumber evidence="15">2.7.11.1</ecNumber>
    </recommendedName>
</protein>
<evidence type="ECO:0000313" key="26">
    <source>
        <dbReference type="Proteomes" id="UP001324115"/>
    </source>
</evidence>
<dbReference type="Gene3D" id="3.30.200.20">
    <property type="entry name" value="Phosphorylase Kinase, domain 1"/>
    <property type="match status" value="1"/>
</dbReference>
<dbReference type="Pfam" id="PF01453">
    <property type="entry name" value="B_lectin"/>
    <property type="match status" value="1"/>
</dbReference>
<evidence type="ECO:0000256" key="13">
    <source>
        <dbReference type="ARBA" id="ARBA00047899"/>
    </source>
</evidence>
<evidence type="ECO:0000256" key="18">
    <source>
        <dbReference type="SAM" id="MobiDB-lite"/>
    </source>
</evidence>
<keyword evidence="11" id="KW-1015">Disulfide bond</keyword>
<evidence type="ECO:0000256" key="10">
    <source>
        <dbReference type="ARBA" id="ARBA00023136"/>
    </source>
</evidence>
<keyword evidence="6 15" id="KW-0547">Nucleotide-binding</keyword>
<evidence type="ECO:0000256" key="1">
    <source>
        <dbReference type="ARBA" id="ARBA00004479"/>
    </source>
</evidence>
<evidence type="ECO:0000256" key="12">
    <source>
        <dbReference type="ARBA" id="ARBA00023180"/>
    </source>
</evidence>
<evidence type="ECO:0000259" key="22">
    <source>
        <dbReference type="PROSITE" id="PS50026"/>
    </source>
</evidence>
<comment type="subcellular location">
    <subcellularLocation>
        <location evidence="1">Membrane</location>
        <topology evidence="1">Single-pass type I membrane protein</topology>
    </subcellularLocation>
</comment>
<evidence type="ECO:0000256" key="15">
    <source>
        <dbReference type="PIRNR" id="PIRNR000641"/>
    </source>
</evidence>
<dbReference type="FunFam" id="1.10.510.10:FF:000060">
    <property type="entry name" value="G-type lectin S-receptor-like serine/threonine-protein kinase"/>
    <property type="match status" value="1"/>
</dbReference>
<dbReference type="EMBL" id="JAXUIC010000008">
    <property type="protein sequence ID" value="KAK4576401.1"/>
    <property type="molecule type" value="Genomic_DNA"/>
</dbReference>
<dbReference type="PROSITE" id="PS50026">
    <property type="entry name" value="EGF_3"/>
    <property type="match status" value="1"/>
</dbReference>
<dbReference type="CDD" id="cd14066">
    <property type="entry name" value="STKc_IRAK"/>
    <property type="match status" value="1"/>
</dbReference>
<dbReference type="PANTHER" id="PTHR32444">
    <property type="entry name" value="BULB-TYPE LECTIN DOMAIN-CONTAINING PROTEIN"/>
    <property type="match status" value="1"/>
</dbReference>
<evidence type="ECO:0000256" key="4">
    <source>
        <dbReference type="ARBA" id="ARBA00022692"/>
    </source>
</evidence>
<dbReference type="InterPro" id="IPR008271">
    <property type="entry name" value="Ser/Thr_kinase_AS"/>
</dbReference>
<dbReference type="GO" id="GO:0016020">
    <property type="term" value="C:membrane"/>
    <property type="evidence" value="ECO:0007669"/>
    <property type="project" value="UniProtKB-SubCell"/>
</dbReference>
<feature type="compositionally biased region" description="Low complexity" evidence="18">
    <location>
        <begin position="793"/>
        <end position="805"/>
    </location>
</feature>
<feature type="domain" description="Protein kinase" evidence="21">
    <location>
        <begin position="504"/>
        <end position="781"/>
    </location>
</feature>
<dbReference type="InterPro" id="IPR003609">
    <property type="entry name" value="Pan_app"/>
</dbReference>
<dbReference type="Pfam" id="PF00954">
    <property type="entry name" value="S_locus_glycop"/>
    <property type="match status" value="1"/>
</dbReference>
<dbReference type="GO" id="GO:0005524">
    <property type="term" value="F:ATP binding"/>
    <property type="evidence" value="ECO:0007669"/>
    <property type="project" value="UniProtKB-UniRule"/>
</dbReference>
<organism evidence="25 26">
    <name type="scientific">Quercus rubra</name>
    <name type="common">Northern red oak</name>
    <name type="synonym">Quercus borealis</name>
    <dbReference type="NCBI Taxonomy" id="3512"/>
    <lineage>
        <taxon>Eukaryota</taxon>
        <taxon>Viridiplantae</taxon>
        <taxon>Streptophyta</taxon>
        <taxon>Embryophyta</taxon>
        <taxon>Tracheophyta</taxon>
        <taxon>Spermatophyta</taxon>
        <taxon>Magnoliopsida</taxon>
        <taxon>eudicotyledons</taxon>
        <taxon>Gunneridae</taxon>
        <taxon>Pentapetalae</taxon>
        <taxon>rosids</taxon>
        <taxon>fabids</taxon>
        <taxon>Fagales</taxon>
        <taxon>Fagaceae</taxon>
        <taxon>Quercus</taxon>
    </lineage>
</organism>
<evidence type="ECO:0000256" key="5">
    <source>
        <dbReference type="ARBA" id="ARBA00022729"/>
    </source>
</evidence>
<dbReference type="FunFam" id="3.30.200.20:FF:000195">
    <property type="entry name" value="G-type lectin S-receptor-like serine/threonine-protein kinase"/>
    <property type="match status" value="1"/>
</dbReference>
<keyword evidence="9 19" id="KW-1133">Transmembrane helix</keyword>
<evidence type="ECO:0000256" key="6">
    <source>
        <dbReference type="ARBA" id="ARBA00022741"/>
    </source>
</evidence>
<dbReference type="PROSITE" id="PS50927">
    <property type="entry name" value="BULB_LECTIN"/>
    <property type="match status" value="1"/>
</dbReference>
<keyword evidence="26" id="KW-1185">Reference proteome</keyword>
<comment type="similarity">
    <text evidence="15">Belongs to the protein kinase superfamily. Ser/Thr protein kinase family.</text>
</comment>
<dbReference type="Gene3D" id="2.90.10.10">
    <property type="entry name" value="Bulb-type lectin domain"/>
    <property type="match status" value="1"/>
</dbReference>
<keyword evidence="5 20" id="KW-0732">Signal</keyword>
<dbReference type="PROSITE" id="PS00107">
    <property type="entry name" value="PROTEIN_KINASE_ATP"/>
    <property type="match status" value="1"/>
</dbReference>
<dbReference type="GO" id="GO:0048544">
    <property type="term" value="P:recognition of pollen"/>
    <property type="evidence" value="ECO:0007669"/>
    <property type="project" value="InterPro"/>
</dbReference>
<feature type="region of interest" description="Disordered" evidence="18">
    <location>
        <begin position="779"/>
        <end position="805"/>
    </location>
</feature>
<dbReference type="InterPro" id="IPR024171">
    <property type="entry name" value="SRK-like_kinase"/>
</dbReference>
<dbReference type="SMART" id="SM00473">
    <property type="entry name" value="PAN_AP"/>
    <property type="match status" value="1"/>
</dbReference>
<evidence type="ECO:0000256" key="17">
    <source>
        <dbReference type="PROSITE-ProRule" id="PRU10141"/>
    </source>
</evidence>
<dbReference type="InterPro" id="IPR011009">
    <property type="entry name" value="Kinase-like_dom_sf"/>
</dbReference>
<evidence type="ECO:0000256" key="16">
    <source>
        <dbReference type="PROSITE-ProRule" id="PRU00076"/>
    </source>
</evidence>
<feature type="domain" description="Bulb-type lectin" evidence="23">
    <location>
        <begin position="24"/>
        <end position="147"/>
    </location>
</feature>
<evidence type="ECO:0000256" key="14">
    <source>
        <dbReference type="ARBA" id="ARBA00048679"/>
    </source>
</evidence>
<comment type="caution">
    <text evidence="16">Lacks conserved residue(s) required for the propagation of feature annotation.</text>
</comment>
<keyword evidence="3 15" id="KW-0808">Transferase</keyword>
<dbReference type="CDD" id="cd01098">
    <property type="entry name" value="PAN_AP_plant"/>
    <property type="match status" value="1"/>
</dbReference>
<keyword evidence="16" id="KW-0245">EGF-like domain</keyword>
<comment type="caution">
    <text evidence="25">The sequence shown here is derived from an EMBL/GenBank/DDBJ whole genome shotgun (WGS) entry which is preliminary data.</text>
</comment>
<dbReference type="SUPFAM" id="SSF51110">
    <property type="entry name" value="alpha-D-mannose-specific plant lectins"/>
    <property type="match status" value="1"/>
</dbReference>
<feature type="binding site" evidence="17">
    <location>
        <position position="532"/>
    </location>
    <ligand>
        <name>ATP</name>
        <dbReference type="ChEBI" id="CHEBI:30616"/>
    </ligand>
</feature>
<keyword evidence="2 15" id="KW-0723">Serine/threonine-protein kinase</keyword>
<sequence length="817" mass="92704">MDIFASVLLSSSLLLFYFVFSDAADSITQSQPLRDIENTTLVSKDGGFVLGFFRPGNSNNRYLGIWYSNIPVKTVVWVANRRNPITDSSGVLKVNSSGSLVLLGQNSTFAWSANQTNEARNPRVQLLDSGNLVLREENEDDYLWQSFDYPSDTWLAGMKLGWDFRIGLDRRLTAWKSPDDPSPGELSWGIELHNYPEIVMKKGSKKVFRSGPWNGNFFSGMPELHAIPLYNFTFVSNKDEVYFTFHMIQNSVITRAVLNQSRYERYMWAKEQNEWSMFLNLPKDKCDDYNLCGPYGNCIMGEAPVCQCVEGFKAKSLETWNPEEWYKGCERSTQLSCQDKDKIEFVPFSGLKMPDTTHSLLNESMSLNECWVKCLNNCTCMAYSNSDTRNGGRGCAMWFEDLIDIRQMAANKQDANSQDIYIRMPASGQVLKNKQKRKVIVIVVVAIAVLFGVLLIPYCIWKRKSLRDNMENNEMLDQNIELQSEDLEVPFFSLATIVIATNNFSSDNKLGEGGFGLVYKGILIDGHEIAVKRLSRSSIQGLNEFKNEVMLIAKLQHRNLVRLLGYCIEGEEIMLIYEYMPNGSLDSFIFDKTRANILGWSMRFNIICGIARGLLYLHEDSRLRIIHRDLKASNVLLDNNMSPKISDFGMARIFGGDQTEGNTDRVVGTYGYMAPEYAIDGLFSVKSDVYSFGILLLEILSGKKNRRSFHPSQGLNLVAHAWNLWKDGKPLELIDTCLEDSCILLEFVRCLRISFLCLQQHHEDRPNMSSVVMMLHGESSLPEPKEPTSLVGKKLSSPSKNKSLSTNEVTITLLQAR</sequence>
<dbReference type="PIRSF" id="PIRSF000641">
    <property type="entry name" value="SRK"/>
    <property type="match status" value="1"/>
</dbReference>
<dbReference type="SUPFAM" id="SSF56112">
    <property type="entry name" value="Protein kinase-like (PK-like)"/>
    <property type="match status" value="1"/>
</dbReference>
<dbReference type="Pfam" id="PF07714">
    <property type="entry name" value="PK_Tyr_Ser-Thr"/>
    <property type="match status" value="1"/>
</dbReference>
<evidence type="ECO:0000259" key="24">
    <source>
        <dbReference type="PROSITE" id="PS50948"/>
    </source>
</evidence>
<dbReference type="InterPro" id="IPR001245">
    <property type="entry name" value="Ser-Thr/Tyr_kinase_cat_dom"/>
</dbReference>
<feature type="signal peptide" evidence="20">
    <location>
        <begin position="1"/>
        <end position="23"/>
    </location>
</feature>
<dbReference type="GO" id="GO:0004674">
    <property type="term" value="F:protein serine/threonine kinase activity"/>
    <property type="evidence" value="ECO:0007669"/>
    <property type="project" value="UniProtKB-KW"/>
</dbReference>
<feature type="transmembrane region" description="Helical" evidence="19">
    <location>
        <begin position="439"/>
        <end position="461"/>
    </location>
</feature>
<comment type="catalytic activity">
    <reaction evidence="13 15">
        <text>L-threonyl-[protein] + ATP = O-phospho-L-threonyl-[protein] + ADP + H(+)</text>
        <dbReference type="Rhea" id="RHEA:46608"/>
        <dbReference type="Rhea" id="RHEA-COMP:11060"/>
        <dbReference type="Rhea" id="RHEA-COMP:11605"/>
        <dbReference type="ChEBI" id="CHEBI:15378"/>
        <dbReference type="ChEBI" id="CHEBI:30013"/>
        <dbReference type="ChEBI" id="CHEBI:30616"/>
        <dbReference type="ChEBI" id="CHEBI:61977"/>
        <dbReference type="ChEBI" id="CHEBI:456216"/>
        <dbReference type="EC" id="2.7.11.1"/>
    </reaction>
</comment>
<evidence type="ECO:0000256" key="11">
    <source>
        <dbReference type="ARBA" id="ARBA00023157"/>
    </source>
</evidence>
<dbReference type="Gene3D" id="1.10.510.10">
    <property type="entry name" value="Transferase(Phosphotransferase) domain 1"/>
    <property type="match status" value="1"/>
</dbReference>
<dbReference type="PROSITE" id="PS50948">
    <property type="entry name" value="PAN"/>
    <property type="match status" value="1"/>
</dbReference>
<dbReference type="InterPro" id="IPR017441">
    <property type="entry name" value="Protein_kinase_ATP_BS"/>
</dbReference>
<dbReference type="PROSITE" id="PS50011">
    <property type="entry name" value="PROTEIN_KINASE_DOM"/>
    <property type="match status" value="1"/>
</dbReference>
<dbReference type="SMART" id="SM00220">
    <property type="entry name" value="S_TKc"/>
    <property type="match status" value="1"/>
</dbReference>
<evidence type="ECO:0000259" key="23">
    <source>
        <dbReference type="PROSITE" id="PS50927"/>
    </source>
</evidence>
<evidence type="ECO:0000256" key="7">
    <source>
        <dbReference type="ARBA" id="ARBA00022777"/>
    </source>
</evidence>
<evidence type="ECO:0000259" key="21">
    <source>
        <dbReference type="PROSITE" id="PS50011"/>
    </source>
</evidence>
<feature type="domain" description="EGF-like" evidence="22">
    <location>
        <begin position="282"/>
        <end position="318"/>
    </location>
</feature>
<keyword evidence="10 19" id="KW-0472">Membrane</keyword>
<feature type="domain" description="Apple" evidence="24">
    <location>
        <begin position="337"/>
        <end position="425"/>
    </location>
</feature>
<keyword evidence="7 15" id="KW-0418">Kinase</keyword>
<dbReference type="AlphaFoldDB" id="A0AAN7EPF7"/>
<evidence type="ECO:0000256" key="9">
    <source>
        <dbReference type="ARBA" id="ARBA00022989"/>
    </source>
</evidence>
<accession>A0AAN7EPF7</accession>
<evidence type="ECO:0000256" key="8">
    <source>
        <dbReference type="ARBA" id="ARBA00022840"/>
    </source>
</evidence>
<evidence type="ECO:0000256" key="2">
    <source>
        <dbReference type="ARBA" id="ARBA00022527"/>
    </source>
</evidence>
<dbReference type="Pfam" id="PF11883">
    <property type="entry name" value="DUF3403"/>
    <property type="match status" value="1"/>
</dbReference>
<evidence type="ECO:0000313" key="25">
    <source>
        <dbReference type="EMBL" id="KAK4576401.1"/>
    </source>
</evidence>
<comment type="catalytic activity">
    <reaction evidence="14 15">
        <text>L-seryl-[protein] + ATP = O-phospho-L-seryl-[protein] + ADP + H(+)</text>
        <dbReference type="Rhea" id="RHEA:17989"/>
        <dbReference type="Rhea" id="RHEA-COMP:9863"/>
        <dbReference type="Rhea" id="RHEA-COMP:11604"/>
        <dbReference type="ChEBI" id="CHEBI:15378"/>
        <dbReference type="ChEBI" id="CHEBI:29999"/>
        <dbReference type="ChEBI" id="CHEBI:30616"/>
        <dbReference type="ChEBI" id="CHEBI:83421"/>
        <dbReference type="ChEBI" id="CHEBI:456216"/>
        <dbReference type="EC" id="2.7.11.1"/>
    </reaction>
</comment>
<proteinExistence type="inferred from homology"/>
<dbReference type="InterPro" id="IPR000742">
    <property type="entry name" value="EGF"/>
</dbReference>
<dbReference type="CDD" id="cd00028">
    <property type="entry name" value="B_lectin"/>
    <property type="match status" value="1"/>
</dbReference>
<dbReference type="PROSITE" id="PS00108">
    <property type="entry name" value="PROTEIN_KINASE_ST"/>
    <property type="match status" value="1"/>
</dbReference>
<keyword evidence="8 15" id="KW-0067">ATP-binding</keyword>
<dbReference type="PANTHER" id="PTHR32444:SF234">
    <property type="entry name" value="RECEPTOR-LIKE SERINE_THREONINE-PROTEIN KINASE"/>
    <property type="match status" value="1"/>
</dbReference>
<keyword evidence="4 19" id="KW-0812">Transmembrane</keyword>
<evidence type="ECO:0000256" key="20">
    <source>
        <dbReference type="SAM" id="SignalP"/>
    </source>
</evidence>
<evidence type="ECO:0000256" key="19">
    <source>
        <dbReference type="SAM" id="Phobius"/>
    </source>
</evidence>
<dbReference type="EC" id="2.7.11.1" evidence="15"/>
<dbReference type="InterPro" id="IPR001480">
    <property type="entry name" value="Bulb-type_lectin_dom"/>
</dbReference>
<keyword evidence="12" id="KW-0325">Glycoprotein</keyword>
<evidence type="ECO:0000256" key="3">
    <source>
        <dbReference type="ARBA" id="ARBA00022679"/>
    </source>
</evidence>
<reference evidence="25 26" key="1">
    <citation type="journal article" date="2023" name="G3 (Bethesda)">
        <title>A haplotype-resolved chromosome-scale genome for Quercus rubra L. provides insights into the genetics of adaptive traits for red oak species.</title>
        <authorList>
            <person name="Kapoor B."/>
            <person name="Jenkins J."/>
            <person name="Schmutz J."/>
            <person name="Zhebentyayeva T."/>
            <person name="Kuelheim C."/>
            <person name="Coggeshall M."/>
            <person name="Heim C."/>
            <person name="Lasky J.R."/>
            <person name="Leites L."/>
            <person name="Islam-Faridi N."/>
            <person name="Romero-Severson J."/>
            <person name="DeLeo V.L."/>
            <person name="Lucas S.M."/>
            <person name="Lazic D."/>
            <person name="Gailing O."/>
            <person name="Carlson J."/>
            <person name="Staton M."/>
        </authorList>
    </citation>
    <scope>NUCLEOTIDE SEQUENCE [LARGE SCALE GENOMIC DNA]</scope>
    <source>
        <strain evidence="25">Pseudo-F2</strain>
    </source>
</reference>
<dbReference type="InterPro" id="IPR021820">
    <property type="entry name" value="S-locus_recpt_kinase_C"/>
</dbReference>
<feature type="chain" id="PRO_5043019126" description="Receptor-like serine/threonine-protein kinase" evidence="20">
    <location>
        <begin position="24"/>
        <end position="817"/>
    </location>
</feature>
<gene>
    <name evidence="25" type="ORF">RGQ29_027099</name>
</gene>
<dbReference type="InterPro" id="IPR036426">
    <property type="entry name" value="Bulb-type_lectin_dom_sf"/>
</dbReference>
<name>A0AAN7EPF7_QUERU</name>
<dbReference type="Proteomes" id="UP001324115">
    <property type="component" value="Unassembled WGS sequence"/>
</dbReference>
<dbReference type="FunFam" id="2.90.10.10:FF:000001">
    <property type="entry name" value="G-type lectin S-receptor-like serine/threonine-protein kinase"/>
    <property type="match status" value="1"/>
</dbReference>
<dbReference type="InterPro" id="IPR000858">
    <property type="entry name" value="S_locus_glycoprot_dom"/>
</dbReference>